<evidence type="ECO:0000313" key="4">
    <source>
        <dbReference type="Proteomes" id="UP000612808"/>
    </source>
</evidence>
<feature type="domain" description="UspA" evidence="2">
    <location>
        <begin position="9"/>
        <end position="140"/>
    </location>
</feature>
<dbReference type="Proteomes" id="UP000612808">
    <property type="component" value="Unassembled WGS sequence"/>
</dbReference>
<accession>A0A8J3JGK3</accession>
<dbReference type="InterPro" id="IPR006015">
    <property type="entry name" value="Universal_stress_UspA"/>
</dbReference>
<organism evidence="3 4">
    <name type="scientific">Actinocatenispora rupis</name>
    <dbReference type="NCBI Taxonomy" id="519421"/>
    <lineage>
        <taxon>Bacteria</taxon>
        <taxon>Bacillati</taxon>
        <taxon>Actinomycetota</taxon>
        <taxon>Actinomycetes</taxon>
        <taxon>Micromonosporales</taxon>
        <taxon>Micromonosporaceae</taxon>
        <taxon>Actinocatenispora</taxon>
    </lineage>
</organism>
<dbReference type="PANTHER" id="PTHR46268:SF6">
    <property type="entry name" value="UNIVERSAL STRESS PROTEIN UP12"/>
    <property type="match status" value="1"/>
</dbReference>
<evidence type="ECO:0000259" key="2">
    <source>
        <dbReference type="Pfam" id="PF00582"/>
    </source>
</evidence>
<proteinExistence type="inferred from homology"/>
<reference evidence="3" key="1">
    <citation type="submission" date="2021-01" db="EMBL/GenBank/DDBJ databases">
        <title>Whole genome shotgun sequence of Actinocatenispora rupis NBRC 107355.</title>
        <authorList>
            <person name="Komaki H."/>
            <person name="Tamura T."/>
        </authorList>
    </citation>
    <scope>NUCLEOTIDE SEQUENCE</scope>
    <source>
        <strain evidence="3">NBRC 107355</strain>
    </source>
</reference>
<feature type="domain" description="UspA" evidence="2">
    <location>
        <begin position="151"/>
        <end position="279"/>
    </location>
</feature>
<name>A0A8J3JGK3_9ACTN</name>
<dbReference type="PANTHER" id="PTHR46268">
    <property type="entry name" value="STRESS RESPONSE PROTEIN NHAX"/>
    <property type="match status" value="1"/>
</dbReference>
<dbReference type="RefSeq" id="WP_203663878.1">
    <property type="nucleotide sequence ID" value="NZ_BAAAZM010000023.1"/>
</dbReference>
<gene>
    <name evidence="3" type="ORF">Aru02nite_64120</name>
</gene>
<comment type="caution">
    <text evidence="3">The sequence shown here is derived from an EMBL/GenBank/DDBJ whole genome shotgun (WGS) entry which is preliminary data.</text>
</comment>
<keyword evidence="4" id="KW-1185">Reference proteome</keyword>
<evidence type="ECO:0000256" key="1">
    <source>
        <dbReference type="ARBA" id="ARBA00008791"/>
    </source>
</evidence>
<dbReference type="SUPFAM" id="SSF52402">
    <property type="entry name" value="Adenine nucleotide alpha hydrolases-like"/>
    <property type="match status" value="2"/>
</dbReference>
<dbReference type="Pfam" id="PF00582">
    <property type="entry name" value="Usp"/>
    <property type="match status" value="2"/>
</dbReference>
<protein>
    <submittedName>
        <fullName evidence="3">Universal stress protein</fullName>
    </submittedName>
</protein>
<dbReference type="PRINTS" id="PR01438">
    <property type="entry name" value="UNVRSLSTRESS"/>
</dbReference>
<dbReference type="InterPro" id="IPR006016">
    <property type="entry name" value="UspA"/>
</dbReference>
<comment type="similarity">
    <text evidence="1">Belongs to the universal stress protein A family.</text>
</comment>
<evidence type="ECO:0000313" key="3">
    <source>
        <dbReference type="EMBL" id="GID15523.1"/>
    </source>
</evidence>
<dbReference type="Gene3D" id="3.40.50.620">
    <property type="entry name" value="HUPs"/>
    <property type="match status" value="2"/>
</dbReference>
<dbReference type="EMBL" id="BOMB01000044">
    <property type="protein sequence ID" value="GID15523.1"/>
    <property type="molecule type" value="Genomic_DNA"/>
</dbReference>
<dbReference type="InterPro" id="IPR014729">
    <property type="entry name" value="Rossmann-like_a/b/a_fold"/>
</dbReference>
<sequence>MSGSGKPAIVVGADGSGWSEAALDWAADEASRLRASVLVVHAFQWPVMGVPLTGVPARYDPRETVRRMVAEAVARVRSAGVPVEGRVESGAPAACLLAAGRGAAAIVVGNRGLGGFTGLLAGSVSVQLAEHAPCPVVVVRPNAAIPADAPVVLGVDPPGSDRAACWAFAEAARRDVPLIAVHAWPVAGGAPPDLGDPDEESEAERIYEMLRRWHKEYPGVRLDGYDARGHPAAVLIDRAADAQLAVVGARGRGGFRGLLLGSTSQALVRHAPCPVAVVPDTSDSAG</sequence>
<dbReference type="AlphaFoldDB" id="A0A8J3JGK3"/>
<dbReference type="CDD" id="cd00293">
    <property type="entry name" value="USP-like"/>
    <property type="match status" value="1"/>
</dbReference>